<dbReference type="Gene3D" id="3.90.1300.10">
    <property type="entry name" value="Amidase signature (AS) domain"/>
    <property type="match status" value="1"/>
</dbReference>
<sequence>MLDATQGPDLGAPYEIRPPERPYLEEVAKDPGTLKIAFNTNSPIGTPVHSECVKTVENAAHLLEEMGHHLEEARPEIDGLGLAKSYLAMYFGEVAADLDELGSVLKRKAGPKDVEPLTYILGLLGRSFSSGYLVEALRRWDHAARKMG</sequence>
<evidence type="ECO:0000313" key="1">
    <source>
        <dbReference type="EMBL" id="GAI23837.1"/>
    </source>
</evidence>
<name>X1LWR1_9ZZZZ</name>
<feature type="non-terminal residue" evidence="1">
    <location>
        <position position="148"/>
    </location>
</feature>
<gene>
    <name evidence="1" type="ORF">S06H3_27807</name>
</gene>
<dbReference type="SUPFAM" id="SSF75304">
    <property type="entry name" value="Amidase signature (AS) enzymes"/>
    <property type="match status" value="1"/>
</dbReference>
<organism evidence="1">
    <name type="scientific">marine sediment metagenome</name>
    <dbReference type="NCBI Taxonomy" id="412755"/>
    <lineage>
        <taxon>unclassified sequences</taxon>
        <taxon>metagenomes</taxon>
        <taxon>ecological metagenomes</taxon>
    </lineage>
</organism>
<proteinExistence type="predicted"/>
<dbReference type="EMBL" id="BARV01016163">
    <property type="protein sequence ID" value="GAI23837.1"/>
    <property type="molecule type" value="Genomic_DNA"/>
</dbReference>
<protein>
    <submittedName>
        <fullName evidence="1">Uncharacterized protein</fullName>
    </submittedName>
</protein>
<accession>X1LWR1</accession>
<reference evidence="1" key="1">
    <citation type="journal article" date="2014" name="Front. Microbiol.">
        <title>High frequency of phylogenetically diverse reductive dehalogenase-homologous genes in deep subseafloor sedimentary metagenomes.</title>
        <authorList>
            <person name="Kawai M."/>
            <person name="Futagami T."/>
            <person name="Toyoda A."/>
            <person name="Takaki Y."/>
            <person name="Nishi S."/>
            <person name="Hori S."/>
            <person name="Arai W."/>
            <person name="Tsubouchi T."/>
            <person name="Morono Y."/>
            <person name="Uchiyama I."/>
            <person name="Ito T."/>
            <person name="Fujiyama A."/>
            <person name="Inagaki F."/>
            <person name="Takami H."/>
        </authorList>
    </citation>
    <scope>NUCLEOTIDE SEQUENCE</scope>
    <source>
        <strain evidence="1">Expedition CK06-06</strain>
    </source>
</reference>
<dbReference type="InterPro" id="IPR036928">
    <property type="entry name" value="AS_sf"/>
</dbReference>
<comment type="caution">
    <text evidence="1">The sequence shown here is derived from an EMBL/GenBank/DDBJ whole genome shotgun (WGS) entry which is preliminary data.</text>
</comment>
<dbReference type="AlphaFoldDB" id="X1LWR1"/>